<gene>
    <name evidence="1" type="ORF">K5L94_03010</name>
</gene>
<name>A0ABY7Y7A3_9GAMM</name>
<proteinExistence type="predicted"/>
<organism evidence="1 2">
    <name type="scientific">Stenotrophomonas forensis</name>
    <dbReference type="NCBI Taxonomy" id="2871169"/>
    <lineage>
        <taxon>Bacteria</taxon>
        <taxon>Pseudomonadati</taxon>
        <taxon>Pseudomonadota</taxon>
        <taxon>Gammaproteobacteria</taxon>
        <taxon>Lysobacterales</taxon>
        <taxon>Lysobacteraceae</taxon>
        <taxon>Stenotrophomonas</taxon>
        <taxon>Stenotrophomonas maltophilia group</taxon>
    </lineage>
</organism>
<dbReference type="Proteomes" id="UP001216828">
    <property type="component" value="Chromosome"/>
</dbReference>
<evidence type="ECO:0000313" key="1">
    <source>
        <dbReference type="EMBL" id="WDM65853.1"/>
    </source>
</evidence>
<sequence>MLTLSAEQYAMLCLPDAATFCSPLSAETRSEFSDETAHLNDAALIQAVYASYRHAVTSLHITHLPTVVRWVKADVAWAPGLRNHAVTAVWFKRTLHANATAADLLALLASRFLAD</sequence>
<evidence type="ECO:0000313" key="2">
    <source>
        <dbReference type="Proteomes" id="UP001216828"/>
    </source>
</evidence>
<keyword evidence="2" id="KW-1185">Reference proteome</keyword>
<dbReference type="EMBL" id="CP082270">
    <property type="protein sequence ID" value="WDM65853.1"/>
    <property type="molecule type" value="Genomic_DNA"/>
</dbReference>
<protein>
    <submittedName>
        <fullName evidence="1">Uncharacterized protein</fullName>
    </submittedName>
</protein>
<accession>A0ABY7Y7A3</accession>
<reference evidence="1 2" key="1">
    <citation type="submission" date="2021-08" db="EMBL/GenBank/DDBJ databases">
        <title>Stenotrophomonas forensis sp. nov., isolated from contaminated viral transport media.</title>
        <authorList>
            <person name="Nguyen S.V."/>
            <person name="Edwards D."/>
            <person name="Scott S."/>
            <person name="Doss J."/>
            <person name="Merid S."/>
            <person name="Zelaya E."/>
            <person name="Maza C."/>
            <person name="Mann M."/>
            <person name="Hamilton B."/>
            <person name="Blackwell R."/>
            <person name="Tran A."/>
            <person name="Hauser J."/>
        </authorList>
    </citation>
    <scope>NUCLEOTIDE SEQUENCE [LARGE SCALE GENOMIC DNA]</scope>
    <source>
        <strain evidence="1 2">DFS-20110405</strain>
    </source>
</reference>